<dbReference type="InterPro" id="IPR013655">
    <property type="entry name" value="PAS_fold_3"/>
</dbReference>
<dbReference type="eggNOG" id="COG2199">
    <property type="taxonomic scope" value="Bacteria"/>
</dbReference>
<dbReference type="Gene3D" id="3.30.450.20">
    <property type="entry name" value="PAS domain"/>
    <property type="match status" value="3"/>
</dbReference>
<feature type="domain" description="PAC" evidence="4">
    <location>
        <begin position="253"/>
        <end position="305"/>
    </location>
</feature>
<dbReference type="STRING" id="393595.ABO_2433"/>
<dbReference type="GO" id="GO:0003824">
    <property type="term" value="F:catalytic activity"/>
    <property type="evidence" value="ECO:0007669"/>
    <property type="project" value="UniProtKB-ARBA"/>
</dbReference>
<dbReference type="GO" id="GO:0006355">
    <property type="term" value="P:regulation of DNA-templated transcription"/>
    <property type="evidence" value="ECO:0007669"/>
    <property type="project" value="InterPro"/>
</dbReference>
<dbReference type="InterPro" id="IPR029787">
    <property type="entry name" value="Nucleotide_cyclase"/>
</dbReference>
<evidence type="ECO:0000259" key="4">
    <source>
        <dbReference type="PROSITE" id="PS50113"/>
    </source>
</evidence>
<dbReference type="InterPro" id="IPR000160">
    <property type="entry name" value="GGDEF_dom"/>
</dbReference>
<dbReference type="InterPro" id="IPR013767">
    <property type="entry name" value="PAS_fold"/>
</dbReference>
<dbReference type="PROSITE" id="PS50113">
    <property type="entry name" value="PAC"/>
    <property type="match status" value="3"/>
</dbReference>
<dbReference type="FunFam" id="3.30.70.270:FF:000001">
    <property type="entry name" value="Diguanylate cyclase domain protein"/>
    <property type="match status" value="1"/>
</dbReference>
<dbReference type="SUPFAM" id="SSF141868">
    <property type="entry name" value="EAL domain-like"/>
    <property type="match status" value="1"/>
</dbReference>
<feature type="domain" description="PAC" evidence="4">
    <location>
        <begin position="383"/>
        <end position="436"/>
    </location>
</feature>
<dbReference type="EMBL" id="AM286690">
    <property type="protein sequence ID" value="CAL17881.1"/>
    <property type="molecule type" value="Genomic_DNA"/>
</dbReference>
<dbReference type="Pfam" id="PF00563">
    <property type="entry name" value="EAL"/>
    <property type="match status" value="1"/>
</dbReference>
<dbReference type="PANTHER" id="PTHR44757:SF4">
    <property type="entry name" value="DIGUANYLATE CYCLASE DGCE-RELATED"/>
    <property type="match status" value="1"/>
</dbReference>
<reference evidence="7 8" key="1">
    <citation type="journal article" date="2006" name="Nat. Biotechnol.">
        <title>Genome sequence of the ubiquitous hydrocarbon-degrading marine bacterium Alcanivorax borkumensis.</title>
        <authorList>
            <person name="Schneiker S."/>
            <person name="Martins dos Santos V.A.P."/>
            <person name="Bartels D."/>
            <person name="Bekel T."/>
            <person name="Brecht M."/>
            <person name="Buhrmester J."/>
            <person name="Chernikova T.N."/>
            <person name="Denaro R."/>
            <person name="Ferrer M."/>
            <person name="Gertler C."/>
            <person name="Goesmann A."/>
            <person name="Golyshina O.V."/>
            <person name="Kaminski F."/>
            <person name="Khachane A.N."/>
            <person name="Lang S."/>
            <person name="Linke B."/>
            <person name="McHardy A.C."/>
            <person name="Meyer F."/>
            <person name="Nechitaylo T."/>
            <person name="Puehler A."/>
            <person name="Regenhardt D."/>
            <person name="Rupp O."/>
            <person name="Sabirova J.S."/>
            <person name="Selbitschka W."/>
            <person name="Yakimov M.M."/>
            <person name="Timmis K.N."/>
            <person name="Vorhoelter F.-J."/>
            <person name="Weidner S."/>
            <person name="Kaiser O."/>
            <person name="Golyshin P.N."/>
        </authorList>
    </citation>
    <scope>NUCLEOTIDE SEQUENCE [LARGE SCALE GENOMIC DNA]</scope>
    <source>
        <strain evidence="8">ATCC 700651 / DSM 11573 / NCIMB 13689 / SK2</strain>
    </source>
</reference>
<dbReference type="InterPro" id="IPR001633">
    <property type="entry name" value="EAL_dom"/>
</dbReference>
<comment type="cofactor">
    <cofactor evidence="1">
        <name>Mg(2+)</name>
        <dbReference type="ChEBI" id="CHEBI:18420"/>
    </cofactor>
</comment>
<dbReference type="Pfam" id="PF00989">
    <property type="entry name" value="PAS"/>
    <property type="match status" value="1"/>
</dbReference>
<dbReference type="CDD" id="cd01948">
    <property type="entry name" value="EAL"/>
    <property type="match status" value="1"/>
</dbReference>
<dbReference type="SMART" id="SM00267">
    <property type="entry name" value="GGDEF"/>
    <property type="match status" value="1"/>
</dbReference>
<feature type="domain" description="EAL" evidence="5">
    <location>
        <begin position="610"/>
        <end position="864"/>
    </location>
</feature>
<keyword evidence="2" id="KW-0472">Membrane</keyword>
<dbReference type="InterPro" id="IPR035919">
    <property type="entry name" value="EAL_sf"/>
</dbReference>
<dbReference type="NCBIfam" id="TIGR00254">
    <property type="entry name" value="GGDEF"/>
    <property type="match status" value="1"/>
</dbReference>
<dbReference type="PROSITE" id="PS50887">
    <property type="entry name" value="GGDEF"/>
    <property type="match status" value="1"/>
</dbReference>
<evidence type="ECO:0000313" key="7">
    <source>
        <dbReference type="EMBL" id="CAL17881.1"/>
    </source>
</evidence>
<dbReference type="InterPro" id="IPR035965">
    <property type="entry name" value="PAS-like_dom_sf"/>
</dbReference>
<dbReference type="SUPFAM" id="SSF55785">
    <property type="entry name" value="PYP-like sensor domain (PAS domain)"/>
    <property type="match status" value="3"/>
</dbReference>
<dbReference type="SUPFAM" id="SSF55073">
    <property type="entry name" value="Nucleotide cyclase"/>
    <property type="match status" value="1"/>
</dbReference>
<keyword evidence="8" id="KW-1185">Reference proteome</keyword>
<dbReference type="PROSITE" id="PS50112">
    <property type="entry name" value="PAS"/>
    <property type="match status" value="3"/>
</dbReference>
<dbReference type="Pfam" id="PF08447">
    <property type="entry name" value="PAS_3"/>
    <property type="match status" value="2"/>
</dbReference>
<dbReference type="InterPro" id="IPR052155">
    <property type="entry name" value="Biofilm_reg_signaling"/>
</dbReference>
<evidence type="ECO:0000313" key="8">
    <source>
        <dbReference type="Proteomes" id="UP000008871"/>
    </source>
</evidence>
<evidence type="ECO:0000259" key="3">
    <source>
        <dbReference type="PROSITE" id="PS50112"/>
    </source>
</evidence>
<evidence type="ECO:0000259" key="6">
    <source>
        <dbReference type="PROSITE" id="PS50887"/>
    </source>
</evidence>
<dbReference type="NCBIfam" id="TIGR00229">
    <property type="entry name" value="sensory_box"/>
    <property type="match status" value="2"/>
</dbReference>
<dbReference type="PANTHER" id="PTHR44757">
    <property type="entry name" value="DIGUANYLATE CYCLASE DGCP"/>
    <property type="match status" value="1"/>
</dbReference>
<dbReference type="SMART" id="SM00052">
    <property type="entry name" value="EAL"/>
    <property type="match status" value="1"/>
</dbReference>
<accession>Q0VLR7</accession>
<evidence type="ECO:0000256" key="2">
    <source>
        <dbReference type="SAM" id="Phobius"/>
    </source>
</evidence>
<evidence type="ECO:0000256" key="1">
    <source>
        <dbReference type="ARBA" id="ARBA00001946"/>
    </source>
</evidence>
<dbReference type="Gene3D" id="2.10.70.100">
    <property type="match status" value="1"/>
</dbReference>
<dbReference type="CDD" id="cd01949">
    <property type="entry name" value="GGDEF"/>
    <property type="match status" value="1"/>
</dbReference>
<dbReference type="InterPro" id="IPR000014">
    <property type="entry name" value="PAS"/>
</dbReference>
<organism evidence="7 8">
    <name type="scientific">Alcanivorax borkumensis (strain ATCC 700651 / DSM 11573 / NCIMB 13689 / SK2)</name>
    <dbReference type="NCBI Taxonomy" id="393595"/>
    <lineage>
        <taxon>Bacteria</taxon>
        <taxon>Pseudomonadati</taxon>
        <taxon>Pseudomonadota</taxon>
        <taxon>Gammaproteobacteria</taxon>
        <taxon>Oceanospirillales</taxon>
        <taxon>Alcanivoracaceae</taxon>
        <taxon>Alcanivorax</taxon>
    </lineage>
</organism>
<sequence>MNMGRGRQGYTLFWTNAMQGVLVGAVTVAIVLLGALLFQRSRLRLAQVKDSEVRFRLAMKHSAIGMALLSPRGEWQAVNHALCDLMNYDEELLLGSSYQVITHPDDQLKSRSMLEDLLAGEIEGYSLEQRFIASGGESIWVRLSVSSVSAEGAVSYLVAQVENIHAAKLSEQALQESRQRLQMALEVGGVGIWQYSPQNNVLFWDERMYELYGLQPGAPGDGSLDIWRNSVHPDDYTEITTAFQRVIDGGEDLDAEFRVCWPGGEIRHIRVRAETVARADGGDALVLGTNWDVTAEKSMQQSLAHEKERLRVTLTSIADGVVATDEAGRVTFMNPVAESLTGWREEEAEGMPVGDVLKLSEDNVSGPSPNPITVALNGGDVCFLREGSMLQNRDGSRYEIQDSAAPLKSAEGQVTGAVMVFRDVTTRRAMQKKLRYHATRDALTGLTNRREFENTLLESLDEEGPENNILCFIDLDRFKVVNDTAGHVAGDALLRECAQVIGRQVREGDVVARLGGDEFGLLLRHCPAQCATQIAESVIAALGEIRFAWNESLYDIGASVGLVQLDADVSTVEEAMSRADVACYAAKHRGRNQVSVYTSDDSEASRRHLELQMAAGLRESLESNRFLLYAQEIRPIDPRSEQSHYEVLLRLRDRNGDILSPGAFIPAAERYQMMPHIDRWVLTQLLITLSEDLAALPHLNLAINLSATSLDDPTFIPFLESLLNQTPLSPERLTFEITETTVVNQLSSASDLLGRIREQGCKVALDDFGSGFSSFNYLKHFPVDVIKIDGSFVRNLLHSSVDRTIVESINEVAHRLGVQTVAEYVEELALIPVLEEAGVDFVQGYAIGRPQPLSALFEQQQPEGLGLSGKVLAGH</sequence>
<keyword evidence="2" id="KW-0812">Transmembrane</keyword>
<dbReference type="PROSITE" id="PS50883">
    <property type="entry name" value="EAL"/>
    <property type="match status" value="1"/>
</dbReference>
<feature type="domain" description="PAS" evidence="3">
    <location>
        <begin position="306"/>
        <end position="350"/>
    </location>
</feature>
<dbReference type="Proteomes" id="UP000008871">
    <property type="component" value="Chromosome"/>
</dbReference>
<feature type="transmembrane region" description="Helical" evidence="2">
    <location>
        <begin position="12"/>
        <end position="38"/>
    </location>
</feature>
<dbReference type="CDD" id="cd00130">
    <property type="entry name" value="PAS"/>
    <property type="match status" value="3"/>
</dbReference>
<feature type="domain" description="GGDEF" evidence="6">
    <location>
        <begin position="466"/>
        <end position="599"/>
    </location>
</feature>
<dbReference type="SMART" id="SM00091">
    <property type="entry name" value="PAS"/>
    <property type="match status" value="3"/>
</dbReference>
<dbReference type="Pfam" id="PF00990">
    <property type="entry name" value="GGDEF"/>
    <property type="match status" value="1"/>
</dbReference>
<dbReference type="KEGG" id="abo:ABO_2433"/>
<feature type="domain" description="PAS" evidence="3">
    <location>
        <begin position="177"/>
        <end position="250"/>
    </location>
</feature>
<evidence type="ECO:0000259" key="5">
    <source>
        <dbReference type="PROSITE" id="PS50883"/>
    </source>
</evidence>
<dbReference type="SMART" id="SM00086">
    <property type="entry name" value="PAC"/>
    <property type="match status" value="3"/>
</dbReference>
<dbReference type="HOGENOM" id="CLU_000445_126_2_6"/>
<proteinExistence type="predicted"/>
<feature type="domain" description="PAS" evidence="3">
    <location>
        <begin position="51"/>
        <end position="121"/>
    </location>
</feature>
<dbReference type="Gene3D" id="3.20.20.450">
    <property type="entry name" value="EAL domain"/>
    <property type="match status" value="1"/>
</dbReference>
<keyword evidence="2" id="KW-1133">Transmembrane helix</keyword>
<dbReference type="InterPro" id="IPR043128">
    <property type="entry name" value="Rev_trsase/Diguanyl_cyclase"/>
</dbReference>
<dbReference type="eggNOG" id="COG2200">
    <property type="taxonomic scope" value="Bacteria"/>
</dbReference>
<name>Q0VLR7_ALCBS</name>
<dbReference type="InterPro" id="IPR001610">
    <property type="entry name" value="PAC"/>
</dbReference>
<dbReference type="AlphaFoldDB" id="Q0VLR7"/>
<protein>
    <submittedName>
        <fullName evidence="7">Conserved hypothetical signal transduction protein</fullName>
    </submittedName>
</protein>
<dbReference type="InterPro" id="IPR000700">
    <property type="entry name" value="PAS-assoc_C"/>
</dbReference>
<gene>
    <name evidence="7" type="ordered locus">ABO_2433</name>
</gene>
<feature type="domain" description="PAC" evidence="4">
    <location>
        <begin position="125"/>
        <end position="176"/>
    </location>
</feature>
<dbReference type="Gene3D" id="3.30.70.270">
    <property type="match status" value="1"/>
</dbReference>